<organism evidence="3 4">
    <name type="scientific">Pristionchus fissidentatus</name>
    <dbReference type="NCBI Taxonomy" id="1538716"/>
    <lineage>
        <taxon>Eukaryota</taxon>
        <taxon>Metazoa</taxon>
        <taxon>Ecdysozoa</taxon>
        <taxon>Nematoda</taxon>
        <taxon>Chromadorea</taxon>
        <taxon>Rhabditida</taxon>
        <taxon>Rhabditina</taxon>
        <taxon>Diplogasteromorpha</taxon>
        <taxon>Diplogasteroidea</taxon>
        <taxon>Neodiplogasteridae</taxon>
        <taxon>Pristionchus</taxon>
    </lineage>
</organism>
<comment type="caution">
    <text evidence="3">The sequence shown here is derived from an EMBL/GenBank/DDBJ whole genome shotgun (WGS) entry which is preliminary data.</text>
</comment>
<keyword evidence="1" id="KW-0560">Oxidoreductase</keyword>
<reference evidence="3" key="1">
    <citation type="submission" date="2023-10" db="EMBL/GenBank/DDBJ databases">
        <title>Genome assembly of Pristionchus species.</title>
        <authorList>
            <person name="Yoshida K."/>
            <person name="Sommer R.J."/>
        </authorList>
    </citation>
    <scope>NUCLEOTIDE SEQUENCE</scope>
    <source>
        <strain evidence="3">RS5133</strain>
    </source>
</reference>
<dbReference type="Proteomes" id="UP001432322">
    <property type="component" value="Unassembled WGS sequence"/>
</dbReference>
<keyword evidence="4" id="KW-1185">Reference proteome</keyword>
<gene>
    <name evidence="3" type="ORF">PFISCL1PPCAC_25080</name>
</gene>
<feature type="transmembrane region" description="Helical" evidence="2">
    <location>
        <begin position="12"/>
        <end position="31"/>
    </location>
</feature>
<protein>
    <recommendedName>
        <fullName evidence="5">Cytochrome P450</fullName>
    </recommendedName>
</protein>
<evidence type="ECO:0000313" key="4">
    <source>
        <dbReference type="Proteomes" id="UP001432322"/>
    </source>
</evidence>
<dbReference type="GO" id="GO:0005506">
    <property type="term" value="F:iron ion binding"/>
    <property type="evidence" value="ECO:0007669"/>
    <property type="project" value="InterPro"/>
</dbReference>
<evidence type="ECO:0000256" key="2">
    <source>
        <dbReference type="SAM" id="Phobius"/>
    </source>
</evidence>
<dbReference type="Gene3D" id="1.10.630.10">
    <property type="entry name" value="Cytochrome P450"/>
    <property type="match status" value="1"/>
</dbReference>
<dbReference type="GO" id="GO:0020037">
    <property type="term" value="F:heme binding"/>
    <property type="evidence" value="ECO:0007669"/>
    <property type="project" value="InterPro"/>
</dbReference>
<feature type="non-terminal residue" evidence="3">
    <location>
        <position position="167"/>
    </location>
</feature>
<evidence type="ECO:0008006" key="5">
    <source>
        <dbReference type="Google" id="ProtNLM"/>
    </source>
</evidence>
<dbReference type="SUPFAM" id="SSF48264">
    <property type="entry name" value="Cytochrome P450"/>
    <property type="match status" value="1"/>
</dbReference>
<evidence type="ECO:0000256" key="1">
    <source>
        <dbReference type="ARBA" id="ARBA00023033"/>
    </source>
</evidence>
<keyword evidence="1" id="KW-0503">Monooxygenase</keyword>
<name>A0AAV5WQX7_9BILA</name>
<sequence>PSLFSLRSTPLVPMGLLVKIFVVTIVALILFGKRLLQAWTGHCHRKKLSLLIPGGEGIPILGNLLEYSNADVALSSTVPSNARRLRSFVGGRILKLWLINILAFFPLDGEMAQFVLNSTHEITKGDEYDAFEPWLGRGLIFRVRGVLYFRIWTIAIEHTRCQLCLSS</sequence>
<feature type="non-terminal residue" evidence="3">
    <location>
        <position position="1"/>
    </location>
</feature>
<dbReference type="GO" id="GO:0016705">
    <property type="term" value="F:oxidoreductase activity, acting on paired donors, with incorporation or reduction of molecular oxygen"/>
    <property type="evidence" value="ECO:0007669"/>
    <property type="project" value="InterPro"/>
</dbReference>
<dbReference type="InterPro" id="IPR036396">
    <property type="entry name" value="Cyt_P450_sf"/>
</dbReference>
<dbReference type="GO" id="GO:0004497">
    <property type="term" value="F:monooxygenase activity"/>
    <property type="evidence" value="ECO:0007669"/>
    <property type="project" value="UniProtKB-KW"/>
</dbReference>
<proteinExistence type="predicted"/>
<dbReference type="AlphaFoldDB" id="A0AAV5WQX7"/>
<accession>A0AAV5WQX7</accession>
<keyword evidence="2" id="KW-0812">Transmembrane</keyword>
<keyword evidence="2" id="KW-1133">Transmembrane helix</keyword>
<dbReference type="EMBL" id="BTSY01000006">
    <property type="protein sequence ID" value="GMT33783.1"/>
    <property type="molecule type" value="Genomic_DNA"/>
</dbReference>
<evidence type="ECO:0000313" key="3">
    <source>
        <dbReference type="EMBL" id="GMT33783.1"/>
    </source>
</evidence>
<keyword evidence="2" id="KW-0472">Membrane</keyword>